<accession>A0A2U2DM61</accession>
<evidence type="ECO:0000313" key="1">
    <source>
        <dbReference type="EMBL" id="PWE54369.1"/>
    </source>
</evidence>
<proteinExistence type="predicted"/>
<gene>
    <name evidence="1" type="ORF">DEM27_19840</name>
</gene>
<dbReference type="EMBL" id="QFBC01000010">
    <property type="protein sequence ID" value="PWE54369.1"/>
    <property type="molecule type" value="Genomic_DNA"/>
</dbReference>
<name>A0A2U2DM61_9HYPH</name>
<dbReference type="Proteomes" id="UP000245252">
    <property type="component" value="Unassembled WGS sequence"/>
</dbReference>
<dbReference type="AlphaFoldDB" id="A0A2U2DM61"/>
<keyword evidence="2" id="KW-1185">Reference proteome</keyword>
<sequence>MTNPETPSPKNKMAPSPVAYIAPDIFERLKAGQGGMFPISNSKFRDEELTVPLYAEAPQTNLAGGQALADIAAERRRQIETEGWSTARDDEHTNGELALAAGSYCESAARSKLLARKPGGAFAVPKLWPLSWSRDWWKPKSPRQDLVRAGALIIAEIERLDRAAARGN</sequence>
<protein>
    <submittedName>
        <fullName evidence="1">Uncharacterized protein</fullName>
    </submittedName>
</protein>
<evidence type="ECO:0000313" key="2">
    <source>
        <dbReference type="Proteomes" id="UP000245252"/>
    </source>
</evidence>
<dbReference type="OrthoDB" id="983041at2"/>
<organism evidence="1 2">
    <name type="scientific">Metarhizobium album</name>
    <dbReference type="NCBI Taxonomy" id="2182425"/>
    <lineage>
        <taxon>Bacteria</taxon>
        <taxon>Pseudomonadati</taxon>
        <taxon>Pseudomonadota</taxon>
        <taxon>Alphaproteobacteria</taxon>
        <taxon>Hyphomicrobiales</taxon>
        <taxon>Rhizobiaceae</taxon>
        <taxon>Metarhizobium</taxon>
    </lineage>
</organism>
<comment type="caution">
    <text evidence="1">The sequence shown here is derived from an EMBL/GenBank/DDBJ whole genome shotgun (WGS) entry which is preliminary data.</text>
</comment>
<dbReference type="RefSeq" id="WP_109459999.1">
    <property type="nucleotide sequence ID" value="NZ_QFBC01000010.1"/>
</dbReference>
<reference evidence="1 2" key="1">
    <citation type="submission" date="2018-05" db="EMBL/GenBank/DDBJ databases">
        <title>The draft genome of strain NS-104.</title>
        <authorList>
            <person name="Hang P."/>
            <person name="Jiang J."/>
        </authorList>
    </citation>
    <scope>NUCLEOTIDE SEQUENCE [LARGE SCALE GENOMIC DNA]</scope>
    <source>
        <strain evidence="1 2">NS-104</strain>
    </source>
</reference>